<dbReference type="Proteomes" id="UP000093561">
    <property type="component" value="Unassembled WGS sequence"/>
</dbReference>
<organism evidence="1 2">
    <name type="scientific">Wuchereria bancrofti</name>
    <dbReference type="NCBI Taxonomy" id="6293"/>
    <lineage>
        <taxon>Eukaryota</taxon>
        <taxon>Metazoa</taxon>
        <taxon>Ecdysozoa</taxon>
        <taxon>Nematoda</taxon>
        <taxon>Chromadorea</taxon>
        <taxon>Rhabditida</taxon>
        <taxon>Spirurina</taxon>
        <taxon>Spiruromorpha</taxon>
        <taxon>Filarioidea</taxon>
        <taxon>Onchocercidae</taxon>
        <taxon>Wuchereria</taxon>
    </lineage>
</organism>
<proteinExistence type="predicted"/>
<evidence type="ECO:0000313" key="2">
    <source>
        <dbReference type="WBParaSite" id="mrna-Wban_08125"/>
    </source>
</evidence>
<accession>A0AAF5RWR7</accession>
<reference evidence="1" key="2">
    <citation type="journal article" date="2016" name="Mol. Ecol.">
        <title>Population genomics of the filarial nematode parasite Wuchereria bancrofti from mosquitoes.</title>
        <authorList>
            <person name="Small S.T."/>
            <person name="Reimer L.J."/>
            <person name="Tisch D.J."/>
            <person name="King C.L."/>
            <person name="Christensen B.M."/>
            <person name="Siba P.M."/>
            <person name="Kazura J.W."/>
            <person name="Serre D."/>
            <person name="Zimmerman P.A."/>
        </authorList>
    </citation>
    <scope>NUCLEOTIDE SEQUENCE</scope>
    <source>
        <strain evidence="1">pt0022</strain>
    </source>
</reference>
<dbReference type="WBParaSite" id="mrna-Wban_08125">
    <property type="protein sequence ID" value="mrna-Wban_08125"/>
    <property type="gene ID" value="Wban_08125"/>
</dbReference>
<evidence type="ECO:0000313" key="1">
    <source>
        <dbReference type="Proteomes" id="UP000093561"/>
    </source>
</evidence>
<sequence>MHKMFVGEDHQEFNYPSDNMCLHLNS</sequence>
<dbReference type="AlphaFoldDB" id="A0AAF5RWR7"/>
<name>A0AAF5RWR7_WUCBA</name>
<reference evidence="1" key="1">
    <citation type="submission" date="2015-03" db="EMBL/GenBank/DDBJ databases">
        <title>Wuchereria bancrofti Genome Sequencing Papua New Guinea Strain.</title>
        <authorList>
            <person name="Small S.T."/>
            <person name="Serre D."/>
            <person name="Zimmerman P.A."/>
        </authorList>
    </citation>
    <scope>NUCLEOTIDE SEQUENCE [LARGE SCALE GENOMIC DNA]</scope>
    <source>
        <strain evidence="1">pt0022</strain>
    </source>
</reference>
<protein>
    <submittedName>
        <fullName evidence="2">Uncharacterized protein</fullName>
    </submittedName>
</protein>
<reference evidence="2" key="3">
    <citation type="submission" date="2024-02" db="UniProtKB">
        <authorList>
            <consortium name="WormBaseParasite"/>
        </authorList>
    </citation>
    <scope>IDENTIFICATION</scope>
    <source>
        <strain evidence="2">pt0022</strain>
    </source>
</reference>